<accession>A0A9E2NX53</accession>
<dbReference type="AlphaFoldDB" id="A0A9E2NX53"/>
<evidence type="ECO:0000259" key="1">
    <source>
        <dbReference type="Pfam" id="PF01656"/>
    </source>
</evidence>
<dbReference type="EMBL" id="JAHLFN010000054">
    <property type="protein sequence ID" value="MBU3842395.1"/>
    <property type="molecule type" value="Genomic_DNA"/>
</dbReference>
<dbReference type="Proteomes" id="UP000724657">
    <property type="component" value="Unassembled WGS sequence"/>
</dbReference>
<evidence type="ECO:0000313" key="2">
    <source>
        <dbReference type="EMBL" id="MBU3842395.1"/>
    </source>
</evidence>
<organism evidence="2 3">
    <name type="scientific">Candidatus Fusobacterium pullicola</name>
    <dbReference type="NCBI Taxonomy" id="2838601"/>
    <lineage>
        <taxon>Bacteria</taxon>
        <taxon>Fusobacteriati</taxon>
        <taxon>Fusobacteriota</taxon>
        <taxon>Fusobacteriia</taxon>
        <taxon>Fusobacteriales</taxon>
        <taxon>Fusobacteriaceae</taxon>
        <taxon>Fusobacterium</taxon>
    </lineage>
</organism>
<dbReference type="PANTHER" id="PTHR13696">
    <property type="entry name" value="P-LOOP CONTAINING NUCLEOSIDE TRIPHOSPHATE HYDROLASE"/>
    <property type="match status" value="1"/>
</dbReference>
<protein>
    <submittedName>
        <fullName evidence="2">ParA family protein</fullName>
    </submittedName>
</protein>
<dbReference type="InterPro" id="IPR050678">
    <property type="entry name" value="DNA_Partitioning_ATPase"/>
</dbReference>
<dbReference type="CDD" id="cd02042">
    <property type="entry name" value="ParAB_family"/>
    <property type="match status" value="1"/>
</dbReference>
<sequence>MNKVVLIKANKGGVGKSWITLQLAHKMVIDGKKVIIITSDSQNNILDFSGNASLTPLGLDEWLKGENGGFTELRKNLYYIPFNSTMLEEELEVKFESFMNVLKSEFDYIFIDSTPVLNLDKKFIELADEVVIPTFLDNVTIGSIATLMEQIEPKNKVKAIIPNRAGRNKIEKEYYENLKDTVSQNILLTVPIRQSTFISKAIDDGKTIWEYRAKKARTLQKLFLQILEVL</sequence>
<dbReference type="PANTHER" id="PTHR13696:SF52">
    <property type="entry name" value="PARA FAMILY PROTEIN CT_582"/>
    <property type="match status" value="1"/>
</dbReference>
<gene>
    <name evidence="2" type="ORF">IAA47_05360</name>
</gene>
<dbReference type="InterPro" id="IPR027417">
    <property type="entry name" value="P-loop_NTPase"/>
</dbReference>
<feature type="domain" description="CobQ/CobB/MinD/ParA nucleotide binding" evidence="1">
    <location>
        <begin position="7"/>
        <end position="208"/>
    </location>
</feature>
<dbReference type="SUPFAM" id="SSF52540">
    <property type="entry name" value="P-loop containing nucleoside triphosphate hydrolases"/>
    <property type="match status" value="1"/>
</dbReference>
<dbReference type="Gene3D" id="3.40.50.300">
    <property type="entry name" value="P-loop containing nucleotide triphosphate hydrolases"/>
    <property type="match status" value="1"/>
</dbReference>
<name>A0A9E2NX53_9FUSO</name>
<evidence type="ECO:0000313" key="3">
    <source>
        <dbReference type="Proteomes" id="UP000724657"/>
    </source>
</evidence>
<proteinExistence type="predicted"/>
<comment type="caution">
    <text evidence="2">The sequence shown here is derived from an EMBL/GenBank/DDBJ whole genome shotgun (WGS) entry which is preliminary data.</text>
</comment>
<dbReference type="Pfam" id="PF01656">
    <property type="entry name" value="CbiA"/>
    <property type="match status" value="1"/>
</dbReference>
<dbReference type="InterPro" id="IPR002586">
    <property type="entry name" value="CobQ/CobB/MinD/ParA_Nub-bd_dom"/>
</dbReference>
<reference evidence="2" key="2">
    <citation type="submission" date="2021-04" db="EMBL/GenBank/DDBJ databases">
        <authorList>
            <person name="Gilroy R."/>
        </authorList>
    </citation>
    <scope>NUCLEOTIDE SEQUENCE</scope>
    <source>
        <strain evidence="2">A6-441</strain>
    </source>
</reference>
<reference evidence="2" key="1">
    <citation type="journal article" date="2021" name="PeerJ">
        <title>Extensive microbial diversity within the chicken gut microbiome revealed by metagenomics and culture.</title>
        <authorList>
            <person name="Gilroy R."/>
            <person name="Ravi A."/>
            <person name="Getino M."/>
            <person name="Pursley I."/>
            <person name="Horton D.L."/>
            <person name="Alikhan N.F."/>
            <person name="Baker D."/>
            <person name="Gharbi K."/>
            <person name="Hall N."/>
            <person name="Watson M."/>
            <person name="Adriaenssens E.M."/>
            <person name="Foster-Nyarko E."/>
            <person name="Jarju S."/>
            <person name="Secka A."/>
            <person name="Antonio M."/>
            <person name="Oren A."/>
            <person name="Chaudhuri R.R."/>
            <person name="La Ragione R."/>
            <person name="Hildebrand F."/>
            <person name="Pallen M.J."/>
        </authorList>
    </citation>
    <scope>NUCLEOTIDE SEQUENCE</scope>
    <source>
        <strain evidence="2">A6-441</strain>
    </source>
</reference>